<name>A0A7C8IRV9_9PEZI</name>
<accession>A0A7C8IRV9</accession>
<gene>
    <name evidence="2" type="ORF">GQX73_g2779</name>
</gene>
<reference evidence="2 3" key="1">
    <citation type="submission" date="2019-12" db="EMBL/GenBank/DDBJ databases">
        <title>Draft genome sequence of the ascomycete Xylaria multiplex DSM 110363.</title>
        <authorList>
            <person name="Buettner E."/>
            <person name="Kellner H."/>
        </authorList>
    </citation>
    <scope>NUCLEOTIDE SEQUENCE [LARGE SCALE GENOMIC DNA]</scope>
    <source>
        <strain evidence="2 3">DSM 110363</strain>
    </source>
</reference>
<dbReference type="InterPro" id="IPR029063">
    <property type="entry name" value="SAM-dependent_MTases_sf"/>
</dbReference>
<evidence type="ECO:0000313" key="3">
    <source>
        <dbReference type="Proteomes" id="UP000481858"/>
    </source>
</evidence>
<evidence type="ECO:0000313" key="2">
    <source>
        <dbReference type="EMBL" id="KAF2970726.1"/>
    </source>
</evidence>
<dbReference type="Proteomes" id="UP000481858">
    <property type="component" value="Unassembled WGS sequence"/>
</dbReference>
<dbReference type="Gene3D" id="3.40.50.150">
    <property type="entry name" value="Vaccinia Virus protein VP39"/>
    <property type="match status" value="1"/>
</dbReference>
<dbReference type="CDD" id="cd02440">
    <property type="entry name" value="AdoMet_MTases"/>
    <property type="match status" value="1"/>
</dbReference>
<dbReference type="EMBL" id="WUBL01000019">
    <property type="protein sequence ID" value="KAF2970726.1"/>
    <property type="molecule type" value="Genomic_DNA"/>
</dbReference>
<dbReference type="SUPFAM" id="SSF53335">
    <property type="entry name" value="S-adenosyl-L-methionine-dependent methyltransferases"/>
    <property type="match status" value="1"/>
</dbReference>
<sequence>MSNPPVRRGLYVPSAYWAAPSRNFRSSTRLHLQHYLWQNTTKFLLEPRIRTSIEQRKQVKIADLGCGNGAWLADLDNELSQKYISAQLNGYDINELNFPPPAFLPGSITLTKLDVLSERLPMEAIGAFDVVHIRAFSSIIINNNTMNLLSTALALLKPGGWIQWEEWGTDLIIEPASPQLSTVSCEKIARVLKVGGDAQGLNVDFVRELDRHLIKAGFQQVFIREDMKRKQDYKGWTEDFLIIWEEVASFFPSRGETPQESVTKESWAQLFADAVKETEQGVALHRGSVFTAIGRKPFHTGQRS</sequence>
<protein>
    <submittedName>
        <fullName evidence="2">Uncharacterized protein</fullName>
    </submittedName>
</protein>
<proteinExistence type="inferred from homology"/>
<dbReference type="OrthoDB" id="417697at2759"/>
<comment type="similarity">
    <text evidence="1">Belongs to the methyltransferase superfamily. LaeA methyltransferase family.</text>
</comment>
<comment type="caution">
    <text evidence="2">The sequence shown here is derived from an EMBL/GenBank/DDBJ whole genome shotgun (WGS) entry which is preliminary data.</text>
</comment>
<dbReference type="InParanoid" id="A0A7C8IRV9"/>
<organism evidence="2 3">
    <name type="scientific">Xylaria multiplex</name>
    <dbReference type="NCBI Taxonomy" id="323545"/>
    <lineage>
        <taxon>Eukaryota</taxon>
        <taxon>Fungi</taxon>
        <taxon>Dikarya</taxon>
        <taxon>Ascomycota</taxon>
        <taxon>Pezizomycotina</taxon>
        <taxon>Sordariomycetes</taxon>
        <taxon>Xylariomycetidae</taxon>
        <taxon>Xylariales</taxon>
        <taxon>Xylariaceae</taxon>
        <taxon>Xylaria</taxon>
    </lineage>
</organism>
<evidence type="ECO:0000256" key="1">
    <source>
        <dbReference type="ARBA" id="ARBA00038158"/>
    </source>
</evidence>
<dbReference type="PANTHER" id="PTHR43591">
    <property type="entry name" value="METHYLTRANSFERASE"/>
    <property type="match status" value="1"/>
</dbReference>
<dbReference type="PANTHER" id="PTHR43591:SF110">
    <property type="entry name" value="RHODANESE DOMAIN-CONTAINING PROTEIN"/>
    <property type="match status" value="1"/>
</dbReference>
<dbReference type="AlphaFoldDB" id="A0A7C8IRV9"/>
<keyword evidence="3" id="KW-1185">Reference proteome</keyword>